<dbReference type="NCBIfam" id="TIGR01537">
    <property type="entry name" value="portal_HK97"/>
    <property type="match status" value="1"/>
</dbReference>
<dbReference type="Proteomes" id="UP001211689">
    <property type="component" value="Unassembled WGS sequence"/>
</dbReference>
<reference evidence="2 3" key="1">
    <citation type="submission" date="2022-07" db="EMBL/GenBank/DDBJ databases">
        <title>Genome Analysis of Selected Gammaproteobacteria from Nigerian Food snails.</title>
        <authorList>
            <person name="Okafor A.C."/>
        </authorList>
    </citation>
    <scope>NUCLEOTIDE SEQUENCE [LARGE SCALE GENOMIC DNA]</scope>
    <source>
        <strain evidence="2 3">Awg 2</strain>
    </source>
</reference>
<dbReference type="InterPro" id="IPR006944">
    <property type="entry name" value="Phage/GTA_portal"/>
</dbReference>
<dbReference type="Pfam" id="PF04860">
    <property type="entry name" value="Phage_portal"/>
    <property type="match status" value="1"/>
</dbReference>
<comment type="caution">
    <text evidence="2">The sequence shown here is derived from an EMBL/GenBank/DDBJ whole genome shotgun (WGS) entry which is preliminary data.</text>
</comment>
<dbReference type="InterPro" id="IPR006427">
    <property type="entry name" value="Portal_HK97"/>
</dbReference>
<evidence type="ECO:0000313" key="2">
    <source>
        <dbReference type="EMBL" id="MDA8485156.1"/>
    </source>
</evidence>
<sequence length="457" mass="50225">MRLFGFEINWPVRKSLSPVDNRGGWLPLVREPFSGAWQRNMEVSNDTLRAFFAIYSCITLVAGDISKLRPKLVRLDDNGIWIETTSAAFSPVLRRPNRYQNRIQFLQWWLISKLANGNTYVLKQRDSRGVVVALYVLDPARVEVLVAEDGSVYYQLNQDELNNLQQAIVVPASEIIHDRYSPQFHPLVGISPIFAAALAGALGMRIQQDSQQFFSNGAKPGGILSAPGAISDETAARLKAHWDQNYTGTNAGKVAVVGDGLKFEAMRATSVDSQLVEQLRLSAEVVCSCFHVPSFKIGFGTLPNGKVENMNQIYYTDCLQALIEELELCLDDGLGLGISGDTKSLGIELDLDGLLRMDMGSQVTMLREAVNGKLMTTNEGRKRLNLPPVAGGDVVTAQQQDFSLEALAERDASDPFSKPEPAPASVEPAEASDEEVQDQARMLALLLEKELTSAEHA</sequence>
<proteinExistence type="predicted"/>
<organism evidence="2 3">
    <name type="scientific">Metapseudomonas resinovorans</name>
    <name type="common">Pseudomonas resinovorans</name>
    <dbReference type="NCBI Taxonomy" id="53412"/>
    <lineage>
        <taxon>Bacteria</taxon>
        <taxon>Pseudomonadati</taxon>
        <taxon>Pseudomonadota</taxon>
        <taxon>Gammaproteobacteria</taxon>
        <taxon>Pseudomonadales</taxon>
        <taxon>Pseudomonadaceae</taxon>
        <taxon>Metapseudomonas</taxon>
    </lineage>
</organism>
<name>A0ABT4Y8R7_METRE</name>
<evidence type="ECO:0000256" key="1">
    <source>
        <dbReference type="SAM" id="MobiDB-lite"/>
    </source>
</evidence>
<accession>A0ABT4Y8R7</accession>
<protein>
    <submittedName>
        <fullName evidence="2">Phage portal protein</fullName>
    </submittedName>
</protein>
<feature type="region of interest" description="Disordered" evidence="1">
    <location>
        <begin position="410"/>
        <end position="437"/>
    </location>
</feature>
<dbReference type="RefSeq" id="WP_271471611.1">
    <property type="nucleotide sequence ID" value="NZ_JANEWF010000024.1"/>
</dbReference>
<dbReference type="EMBL" id="JANEWF010000024">
    <property type="protein sequence ID" value="MDA8485156.1"/>
    <property type="molecule type" value="Genomic_DNA"/>
</dbReference>
<gene>
    <name evidence="2" type="ORF">NNO07_18980</name>
</gene>
<evidence type="ECO:0000313" key="3">
    <source>
        <dbReference type="Proteomes" id="UP001211689"/>
    </source>
</evidence>
<keyword evidence="3" id="KW-1185">Reference proteome</keyword>